<accession>A0A927GS69</accession>
<dbReference type="InterPro" id="IPR042274">
    <property type="entry name" value="YycH/YycI_2"/>
</dbReference>
<dbReference type="CDD" id="cd15787">
    <property type="entry name" value="YycH_N"/>
    <property type="match status" value="1"/>
</dbReference>
<feature type="domain" description="Regulatory protein YycH" evidence="2">
    <location>
        <begin position="3"/>
        <end position="419"/>
    </location>
</feature>
<evidence type="ECO:0000256" key="1">
    <source>
        <dbReference type="SAM" id="MobiDB-lite"/>
    </source>
</evidence>
<feature type="compositionally biased region" description="Gly residues" evidence="1">
    <location>
        <begin position="483"/>
        <end position="493"/>
    </location>
</feature>
<dbReference type="Proteomes" id="UP000621560">
    <property type="component" value="Unassembled WGS sequence"/>
</dbReference>
<feature type="compositionally biased region" description="Low complexity" evidence="1">
    <location>
        <begin position="530"/>
        <end position="542"/>
    </location>
</feature>
<dbReference type="Pfam" id="PF07435">
    <property type="entry name" value="YycH"/>
    <property type="match status" value="1"/>
</dbReference>
<organism evidence="3 4">
    <name type="scientific">Paenibacillus sabuli</name>
    <dbReference type="NCBI Taxonomy" id="2772509"/>
    <lineage>
        <taxon>Bacteria</taxon>
        <taxon>Bacillati</taxon>
        <taxon>Bacillota</taxon>
        <taxon>Bacilli</taxon>
        <taxon>Bacillales</taxon>
        <taxon>Paenibacillaceae</taxon>
        <taxon>Paenibacillus</taxon>
    </lineage>
</organism>
<evidence type="ECO:0000259" key="2">
    <source>
        <dbReference type="Pfam" id="PF07435"/>
    </source>
</evidence>
<comment type="caution">
    <text evidence="3">The sequence shown here is derived from an EMBL/GenBank/DDBJ whole genome shotgun (WGS) entry which is preliminary data.</text>
</comment>
<reference evidence="3" key="1">
    <citation type="submission" date="2020-09" db="EMBL/GenBank/DDBJ databases">
        <title>A novel bacterium of genus Paenibacillus, isolated from South China Sea.</title>
        <authorList>
            <person name="Huang H."/>
            <person name="Mo K."/>
            <person name="Hu Y."/>
        </authorList>
    </citation>
    <scope>NUCLEOTIDE SEQUENCE</scope>
    <source>
        <strain evidence="3">IB182496</strain>
    </source>
</reference>
<proteinExistence type="predicted"/>
<dbReference type="Gene3D" id="3.30.310.160">
    <property type="entry name" value="YycH protein, domain 2"/>
    <property type="match status" value="1"/>
</dbReference>
<protein>
    <recommendedName>
        <fullName evidence="2">Regulatory protein YycH domain-containing protein</fullName>
    </recommendedName>
</protein>
<sequence length="542" mass="58697">MMEKAKTGALALLVALSLLQSYFLAYSFPSLGARESSEMSYVPTEKMGPEERIENLLFPENMVLHFGGDRHTVLYPDTVAYNQIWEKLQSREFRGFQRIGGQAQDWEQVRSRYGGIELRFGYGVPPELLRKVLRLEEDMLLMEERIARIWIYRIAELDQIRVYLFSADGQTVYESRRADITVSDIHEYISFGARQPMYRTTDGNLYLPEQPLEAMEATATYDMYTPDQLLRNLNFDAGATKSFKDRSGTQIYTDSKRGLQVEQDGRWVRFTNPVAVTDSATQPSDSAYTAVSFVNSHGGWDGLHRLVLAGSTEYGRSVLFQQYYLSRPLLSAPLFRIGAMRLTVQQGVVTDYERSLVTLSGGAAEHTVRYLPGGDELAGRLAQYERRFEVEALYPALRTSQAGDMRVRLTPVWAVRLRDGTQETLASALPAGMEVEPAQAAGADKLPTGGEQDEAGGGAQDGAQDGASADGPDEASGVDAEGGETGDASGTGGADDAADGASGADADSAASGGANAEGADDSAGREAADGADGTPADANSGA</sequence>
<dbReference type="AlphaFoldDB" id="A0A927GS69"/>
<name>A0A927GS69_9BACL</name>
<evidence type="ECO:0000313" key="4">
    <source>
        <dbReference type="Proteomes" id="UP000621560"/>
    </source>
</evidence>
<dbReference type="InterPro" id="IPR009996">
    <property type="entry name" value="YycH"/>
</dbReference>
<feature type="compositionally biased region" description="Low complexity" evidence="1">
    <location>
        <begin position="461"/>
        <end position="470"/>
    </location>
</feature>
<dbReference type="EMBL" id="JACXIZ010000023">
    <property type="protein sequence ID" value="MBD2846419.1"/>
    <property type="molecule type" value="Genomic_DNA"/>
</dbReference>
<dbReference type="RefSeq" id="WP_190918832.1">
    <property type="nucleotide sequence ID" value="NZ_JACXIZ010000023.1"/>
</dbReference>
<evidence type="ECO:0000313" key="3">
    <source>
        <dbReference type="EMBL" id="MBD2846419.1"/>
    </source>
</evidence>
<keyword evidence="4" id="KW-1185">Reference proteome</keyword>
<feature type="region of interest" description="Disordered" evidence="1">
    <location>
        <begin position="443"/>
        <end position="542"/>
    </location>
</feature>
<feature type="compositionally biased region" description="Low complexity" evidence="1">
    <location>
        <begin position="499"/>
        <end position="517"/>
    </location>
</feature>
<gene>
    <name evidence="3" type="ORF">IDH44_14555</name>
</gene>